<sequence>MKKKIGKWLSIGLPLILGIYLIYYKYNEFTTEQIHEIKGYFKNANYFYIYLSLVIALFGFISRAYRWKYAIQHLGYQTHFYNNLMAVCVGYFMNLTIPRSGEFSRALVLKNYENMPFDKAFGTIVAERVVDTLIFLLFVFASLLFQFNVLKNYVLTKIPVENLIILASIGFVGFVLLLLLWIYSNWKIVSAIKEKLSGLIEGMSSILKMEQKWKFLFHSFFIWFTYILMFYVTIFALKETSNISFGAVIIAFVFGTLAVGFTNSGFGVYPLLIAEIFMLYGVPDTAGTAFGWLTWASQTILMIVLGGLSFLFLPILNRK</sequence>
<dbReference type="InterPro" id="IPR022791">
    <property type="entry name" value="L-PG_synthase/AglD"/>
</dbReference>
<accession>A0A075RXE5</accession>
<dbReference type="KEGG" id="fpv:IA03_00475"/>
<proteinExistence type="predicted"/>
<dbReference type="EMBL" id="CP059075">
    <property type="protein sequence ID" value="QRE04356.1"/>
    <property type="molecule type" value="Genomic_DNA"/>
</dbReference>
<dbReference type="KEGG" id="fpq:IB65_00470"/>
<evidence type="ECO:0000313" key="6">
    <source>
        <dbReference type="EMBL" id="QRE04356.1"/>
    </source>
</evidence>
<evidence type="ECO:0000256" key="1">
    <source>
        <dbReference type="ARBA" id="ARBA00004651"/>
    </source>
</evidence>
<dbReference type="Pfam" id="PF03706">
    <property type="entry name" value="LPG_synthase_TM"/>
    <property type="match status" value="1"/>
</dbReference>
<organism evidence="6 7">
    <name type="scientific">Flavobacterium psychrophilum</name>
    <dbReference type="NCBI Taxonomy" id="96345"/>
    <lineage>
        <taxon>Bacteria</taxon>
        <taxon>Pseudomonadati</taxon>
        <taxon>Bacteroidota</taxon>
        <taxon>Flavobacteriia</taxon>
        <taxon>Flavobacteriales</taxon>
        <taxon>Flavobacteriaceae</taxon>
        <taxon>Flavobacterium</taxon>
    </lineage>
</organism>
<evidence type="ECO:0000256" key="3">
    <source>
        <dbReference type="ARBA" id="ARBA00022692"/>
    </source>
</evidence>
<dbReference type="GO" id="GO:0005886">
    <property type="term" value="C:plasma membrane"/>
    <property type="evidence" value="ECO:0007669"/>
    <property type="project" value="UniProtKB-SubCell"/>
</dbReference>
<dbReference type="RefSeq" id="WP_011962285.1">
    <property type="nucleotide sequence ID" value="NZ_CBCRUG010000005.1"/>
</dbReference>
<dbReference type="GeneID" id="66553734"/>
<protein>
    <submittedName>
        <fullName evidence="6">Flippase-like domain-containing protein</fullName>
    </submittedName>
</protein>
<evidence type="ECO:0000256" key="2">
    <source>
        <dbReference type="ARBA" id="ARBA00022475"/>
    </source>
</evidence>
<dbReference type="Proteomes" id="UP000596329">
    <property type="component" value="Chromosome"/>
</dbReference>
<evidence type="ECO:0000256" key="4">
    <source>
        <dbReference type="ARBA" id="ARBA00022989"/>
    </source>
</evidence>
<evidence type="ECO:0000256" key="5">
    <source>
        <dbReference type="ARBA" id="ARBA00023136"/>
    </source>
</evidence>
<dbReference type="PANTHER" id="PTHR39087:SF2">
    <property type="entry name" value="UPF0104 MEMBRANE PROTEIN MJ1595"/>
    <property type="match status" value="1"/>
</dbReference>
<dbReference type="NCBIfam" id="TIGR00374">
    <property type="entry name" value="flippase-like domain"/>
    <property type="match status" value="1"/>
</dbReference>
<dbReference type="AlphaFoldDB" id="A0A075RXE5"/>
<dbReference type="KEGG" id="fpk:IA06_00475"/>
<keyword evidence="2" id="KW-1003">Cell membrane</keyword>
<evidence type="ECO:0000313" key="7">
    <source>
        <dbReference type="Proteomes" id="UP000596329"/>
    </source>
</evidence>
<dbReference type="PANTHER" id="PTHR39087">
    <property type="entry name" value="UPF0104 MEMBRANE PROTEIN MJ1595"/>
    <property type="match status" value="1"/>
</dbReference>
<dbReference type="KEGG" id="fpw:IA04_00475"/>
<keyword evidence="5" id="KW-0472">Membrane</keyword>
<reference evidence="6 7" key="1">
    <citation type="submission" date="2020-07" db="EMBL/GenBank/DDBJ databases">
        <title>Genomic characterization of Flavobacterium psychrophilum strains.</title>
        <authorList>
            <person name="Castillo D."/>
            <person name="Jorgensen J."/>
            <person name="Middelboe M."/>
        </authorList>
    </citation>
    <scope>NUCLEOTIDE SEQUENCE [LARGE SCALE GENOMIC DNA]</scope>
    <source>
        <strain evidence="6 7">FPS-R7</strain>
    </source>
</reference>
<keyword evidence="3" id="KW-0812">Transmembrane</keyword>
<dbReference type="OMA" id="AFGWIMW"/>
<name>A0A075RXE5_FLAPS</name>
<dbReference type="KEGG" id="fpc:FPSM_00115"/>
<keyword evidence="4" id="KW-1133">Transmembrane helix</keyword>
<comment type="subcellular location">
    <subcellularLocation>
        <location evidence="1">Cell membrane</location>
        <topology evidence="1">Multi-pass membrane protein</topology>
    </subcellularLocation>
</comment>
<gene>
    <name evidence="6" type="ORF">H0H26_01755</name>
</gene>